<feature type="region of interest" description="Disordered" evidence="13">
    <location>
        <begin position="1307"/>
        <end position="1327"/>
    </location>
</feature>
<feature type="transmembrane region" description="Helical" evidence="14">
    <location>
        <begin position="1551"/>
        <end position="1576"/>
    </location>
</feature>
<gene>
    <name evidence="15" type="ORF">KP79_PYT24518</name>
</gene>
<keyword evidence="6 14" id="KW-0812">Transmembrane</keyword>
<feature type="region of interest" description="Disordered" evidence="13">
    <location>
        <begin position="233"/>
        <end position="279"/>
    </location>
</feature>
<evidence type="ECO:0000256" key="10">
    <source>
        <dbReference type="ARBA" id="ARBA00023180"/>
    </source>
</evidence>
<evidence type="ECO:0000313" key="15">
    <source>
        <dbReference type="EMBL" id="OWF44366.1"/>
    </source>
</evidence>
<dbReference type="EMBL" id="NEDP02004804">
    <property type="protein sequence ID" value="OWF44366.1"/>
    <property type="molecule type" value="Genomic_DNA"/>
</dbReference>
<accession>A0A210Q6K5</accession>
<evidence type="ECO:0000256" key="4">
    <source>
        <dbReference type="ARBA" id="ARBA00022676"/>
    </source>
</evidence>
<feature type="transmembrane region" description="Helical" evidence="14">
    <location>
        <begin position="310"/>
        <end position="330"/>
    </location>
</feature>
<dbReference type="PANTHER" id="PTHR22914">
    <property type="entry name" value="CHITIN SYNTHASE"/>
    <property type="match status" value="1"/>
</dbReference>
<feature type="transmembrane region" description="Helical" evidence="14">
    <location>
        <begin position="553"/>
        <end position="573"/>
    </location>
</feature>
<feature type="compositionally biased region" description="Basic and acidic residues" evidence="13">
    <location>
        <begin position="1804"/>
        <end position="1822"/>
    </location>
</feature>
<feature type="transmembrane region" description="Helical" evidence="14">
    <location>
        <begin position="703"/>
        <end position="722"/>
    </location>
</feature>
<dbReference type="GO" id="GO:0004100">
    <property type="term" value="F:chitin synthase activity"/>
    <property type="evidence" value="ECO:0007669"/>
    <property type="project" value="UniProtKB-EC"/>
</dbReference>
<keyword evidence="16" id="KW-1185">Reference proteome</keyword>
<comment type="similarity">
    <text evidence="11">Belongs to the chitin synthase family. Class IV subfamily.</text>
</comment>
<dbReference type="InterPro" id="IPR004835">
    <property type="entry name" value="Chitin_synth"/>
</dbReference>
<evidence type="ECO:0000256" key="12">
    <source>
        <dbReference type="ARBA" id="ARBA00048014"/>
    </source>
</evidence>
<feature type="transmembrane region" description="Helical" evidence="14">
    <location>
        <begin position="507"/>
        <end position="525"/>
    </location>
</feature>
<keyword evidence="10" id="KW-0325">Glycoprotein</keyword>
<feature type="compositionally biased region" description="Basic and acidic residues" evidence="13">
    <location>
        <begin position="114"/>
        <end position="123"/>
    </location>
</feature>
<evidence type="ECO:0000313" key="16">
    <source>
        <dbReference type="Proteomes" id="UP000242188"/>
    </source>
</evidence>
<reference evidence="15 16" key="1">
    <citation type="journal article" date="2017" name="Nat. Ecol. Evol.">
        <title>Scallop genome provides insights into evolution of bilaterian karyotype and development.</title>
        <authorList>
            <person name="Wang S."/>
            <person name="Zhang J."/>
            <person name="Jiao W."/>
            <person name="Li J."/>
            <person name="Xun X."/>
            <person name="Sun Y."/>
            <person name="Guo X."/>
            <person name="Huan P."/>
            <person name="Dong B."/>
            <person name="Zhang L."/>
            <person name="Hu X."/>
            <person name="Sun X."/>
            <person name="Wang J."/>
            <person name="Zhao C."/>
            <person name="Wang Y."/>
            <person name="Wang D."/>
            <person name="Huang X."/>
            <person name="Wang R."/>
            <person name="Lv J."/>
            <person name="Li Y."/>
            <person name="Zhang Z."/>
            <person name="Liu B."/>
            <person name="Lu W."/>
            <person name="Hui Y."/>
            <person name="Liang J."/>
            <person name="Zhou Z."/>
            <person name="Hou R."/>
            <person name="Li X."/>
            <person name="Liu Y."/>
            <person name="Li H."/>
            <person name="Ning X."/>
            <person name="Lin Y."/>
            <person name="Zhao L."/>
            <person name="Xing Q."/>
            <person name="Dou J."/>
            <person name="Li Y."/>
            <person name="Mao J."/>
            <person name="Guo H."/>
            <person name="Dou H."/>
            <person name="Li T."/>
            <person name="Mu C."/>
            <person name="Jiang W."/>
            <person name="Fu Q."/>
            <person name="Fu X."/>
            <person name="Miao Y."/>
            <person name="Liu J."/>
            <person name="Yu Q."/>
            <person name="Li R."/>
            <person name="Liao H."/>
            <person name="Li X."/>
            <person name="Kong Y."/>
            <person name="Jiang Z."/>
            <person name="Chourrout D."/>
            <person name="Li R."/>
            <person name="Bao Z."/>
        </authorList>
    </citation>
    <scope>NUCLEOTIDE SEQUENCE [LARGE SCALE GENOMIC DNA]</scope>
    <source>
        <strain evidence="15 16">PY_sf001</strain>
    </source>
</reference>
<feature type="transmembrane region" description="Helical" evidence="14">
    <location>
        <begin position="406"/>
        <end position="430"/>
    </location>
</feature>
<feature type="transmembrane region" description="Helical" evidence="14">
    <location>
        <begin position="373"/>
        <end position="394"/>
    </location>
</feature>
<dbReference type="PANTHER" id="PTHR22914:SF42">
    <property type="entry name" value="CHITIN SYNTHASE"/>
    <property type="match status" value="1"/>
</dbReference>
<evidence type="ECO:0000256" key="9">
    <source>
        <dbReference type="ARBA" id="ARBA00023136"/>
    </source>
</evidence>
<protein>
    <recommendedName>
        <fullName evidence="2">chitin synthase</fullName>
        <ecNumber evidence="2">2.4.1.16</ecNumber>
    </recommendedName>
</protein>
<feature type="transmembrane region" description="Helical" evidence="14">
    <location>
        <begin position="1509"/>
        <end position="1531"/>
    </location>
</feature>
<feature type="transmembrane region" description="Helical" evidence="14">
    <location>
        <begin position="619"/>
        <end position="640"/>
    </location>
</feature>
<comment type="caution">
    <text evidence="15">The sequence shown here is derived from an EMBL/GenBank/DDBJ whole genome shotgun (WGS) entry which is preliminary data.</text>
</comment>
<feature type="transmembrane region" description="Helical" evidence="14">
    <location>
        <begin position="436"/>
        <end position="456"/>
    </location>
</feature>
<comment type="subcellular location">
    <subcellularLocation>
        <location evidence="1">Cell membrane</location>
        <topology evidence="1">Multi-pass membrane protein</topology>
    </subcellularLocation>
</comment>
<feature type="region of interest" description="Disordered" evidence="13">
    <location>
        <begin position="1804"/>
        <end position="1870"/>
    </location>
</feature>
<dbReference type="FunFam" id="3.90.550.10:FF:000139">
    <property type="entry name" value="Chitin synthase 8"/>
    <property type="match status" value="1"/>
</dbReference>
<comment type="catalytic activity">
    <reaction evidence="12">
        <text>[(1-&gt;4)-N-acetyl-beta-D-glucosaminyl](n) + UDP-N-acetyl-alpha-D-glucosamine = [(1-&gt;4)-N-acetyl-beta-D-glucosaminyl](n+1) + UDP + H(+)</text>
        <dbReference type="Rhea" id="RHEA:16637"/>
        <dbReference type="Rhea" id="RHEA-COMP:9593"/>
        <dbReference type="Rhea" id="RHEA-COMP:9595"/>
        <dbReference type="ChEBI" id="CHEBI:15378"/>
        <dbReference type="ChEBI" id="CHEBI:17029"/>
        <dbReference type="ChEBI" id="CHEBI:57705"/>
        <dbReference type="ChEBI" id="CHEBI:58223"/>
        <dbReference type="EC" id="2.4.1.16"/>
    </reaction>
</comment>
<evidence type="ECO:0000256" key="8">
    <source>
        <dbReference type="ARBA" id="ARBA00023054"/>
    </source>
</evidence>
<feature type="transmembrane region" description="Helical" evidence="14">
    <location>
        <begin position="1278"/>
        <end position="1297"/>
    </location>
</feature>
<organism evidence="15 16">
    <name type="scientific">Mizuhopecten yessoensis</name>
    <name type="common">Japanese scallop</name>
    <name type="synonym">Patinopecten yessoensis</name>
    <dbReference type="NCBI Taxonomy" id="6573"/>
    <lineage>
        <taxon>Eukaryota</taxon>
        <taxon>Metazoa</taxon>
        <taxon>Spiralia</taxon>
        <taxon>Lophotrochozoa</taxon>
        <taxon>Mollusca</taxon>
        <taxon>Bivalvia</taxon>
        <taxon>Autobranchia</taxon>
        <taxon>Pteriomorphia</taxon>
        <taxon>Pectinida</taxon>
        <taxon>Pectinoidea</taxon>
        <taxon>Pectinidae</taxon>
        <taxon>Mizuhopecten</taxon>
    </lineage>
</organism>
<keyword evidence="4" id="KW-0328">Glycosyltransferase</keyword>
<feature type="transmembrane region" description="Helical" evidence="14">
    <location>
        <begin position="476"/>
        <end position="495"/>
    </location>
</feature>
<proteinExistence type="inferred from homology"/>
<keyword evidence="5" id="KW-0808">Transferase</keyword>
<dbReference type="SUPFAM" id="SSF53448">
    <property type="entry name" value="Nucleotide-diphospho-sugar transferases"/>
    <property type="match status" value="1"/>
</dbReference>
<keyword evidence="8" id="KW-0175">Coiled coil</keyword>
<feature type="compositionally biased region" description="Pro residues" evidence="13">
    <location>
        <begin position="81"/>
        <end position="108"/>
    </location>
</feature>
<dbReference type="InterPro" id="IPR029044">
    <property type="entry name" value="Nucleotide-diphossugar_trans"/>
</dbReference>
<evidence type="ECO:0000256" key="5">
    <source>
        <dbReference type="ARBA" id="ARBA00022679"/>
    </source>
</evidence>
<evidence type="ECO:0000256" key="11">
    <source>
        <dbReference type="ARBA" id="ARBA00046329"/>
    </source>
</evidence>
<feature type="transmembrane region" description="Helical" evidence="14">
    <location>
        <begin position="1188"/>
        <end position="1210"/>
    </location>
</feature>
<evidence type="ECO:0000256" key="3">
    <source>
        <dbReference type="ARBA" id="ARBA00022475"/>
    </source>
</evidence>
<feature type="transmembrane region" description="Helical" evidence="14">
    <location>
        <begin position="1153"/>
        <end position="1176"/>
    </location>
</feature>
<feature type="compositionally biased region" description="Basic and acidic residues" evidence="13">
    <location>
        <begin position="150"/>
        <end position="174"/>
    </location>
</feature>
<dbReference type="OrthoDB" id="370884at2759"/>
<feature type="transmembrane region" description="Helical" evidence="14">
    <location>
        <begin position="652"/>
        <end position="672"/>
    </location>
</feature>
<feature type="region of interest" description="Disordered" evidence="13">
    <location>
        <begin position="1"/>
        <end position="190"/>
    </location>
</feature>
<sequence length="1876" mass="211263">MKRLKPTPVFDSKTANIKYTNEKPALPVKKETPDINTGTNFLDILNSPASQAEVTKSDQLRRETTQPKTLSPPSLLSASAPPLPPTSPLPPPPSFAPPPPPRFEPPSHPASLVEKQEERKTDVFTELDIQPQFMMGSRDDETMESDISTTDDRHPLAESSPQERRRGGGHRPDFTLKGSVRFPVQPENRVSSIYDLNPTGSFFPQISTQMSDKDSVHMASMTNGQVNAAYVRDDDEDSDDSNGSSPHLSDEVFDSEHETEPDAPPPVQPGELPRRKSTQKEKKLFWDVFRTGSDDNVSSSEIDCWNKCTVVARIVVLIIMFIIVLLFAVLSKLTFVMMTSNIFPPADGAKSAAHKTFNGKLTYHSGGSMNVTWIWAFNMVLSAPYFFTFGKYFWRLCFKKTGKLQCLPFLASMVTETLHTVGLSFFVFLVLPSFEPIAACLLCMNIGLLPGILKIFYPARSVKKLERNQSVGFARLMNLIACILHVGSLVCWVLYVYNDPIKTSDNLYLIIIMVVSPIFISLNYWENYVRKGDRDSSGLPYLKRMITRGRTKIGLLTMLWKLALTFSVMPALIFGVNCNSTTECINSVFYNFKDGQAPHMNTPIGEDIRIDGDRKAACWYLPLLIAVVNIISDIVCFKVAKAACKILAHKVGYALPMALSTPVTIALLFGSYSSTTISTVASCTIPFPTWEGDASNVVDEINFYKFAIIAGILAYSSLLLITNHVWSPSKERLAATEKIFVKPLYCGALLDQSMLLNRRRVDDEFKSANEKKNKVDIPIPDIPTEMKGEGGEEEWSFLRKDDTPFLYLCATMWHETEVEMTQILKSLFRMDDDQCARRHLQMYLGIRDPDYYEFEGHIFFDDAYEGHDEDGTEYNANGYVQMLVNVMDIAASAVHGNIIHIPPPTKIPTPYGGQLIWRLPGGNKLIAHLKDKAKIRHRKRWSQVMYMYYFLGHRLMNIPNKSRRQKEKIANNTFLLALDGDVDFQPSAVQLLVDRMKKNPRVGAACGRIHPIGSGPMVWYQKFEYAISHWLQKAAEHMLGCVLCSPGCFSLFRGKALMDDNVMKRYTTLPTEPAHYVQYDQGEDRWLCTLLLQQGYRVEYVAASDALTYAPEGFYEFYNQRRRWTPSTMANIMDLLMDWKNVTRKNEDISMLYILYQTFLMVSSILTPGTIFLMILGAITTGFPDINVWTAFGINLAPVILMVILCFVASSQTQLAYSAILSTVYSLLMMVVFIGLLKEAAGAGFCSVTTVFLLFVAGVFVLSACLHPQEFFCVLHGFLYFLSIPSMSMLLMIYSLGNLHVVSWGTRETKQPTTPQKPTEQKKDDGRLGQVKDWINRQLPADGGAGNPSSDYAFSFGNLFRCFCCPSNEHTEDDKFKQILFRLAEMEERITVATRNTSRNESMNYLPEAEPVEQGDAPFSHAMDLFEGAGERHNPVFQPVVDTKRNDLVNPYWINDKTLKDGAIDRMSGDETEFWKNFIDKYLYPLEKNVAKEKATAEELIELRNKVSLAFLLINALFVTIVFVLTVVNAADNSLSIPLPCKTVTGDDQGFVEPISFAFTIVFGMMLLVQCICMLFHRMATLLHILASTEIKAKRRIRQSLQGGGDEAERSIGVDEGLQLVRDMQSAAIDDDARSIVSEFSIVSEHEDEEAPVVQTKGKQLWKKFDRRRKEQHKSTLGRNFLRNFQKLQTVIADDDNASTKGVTEGSTDEDATKMNDIQKKFARFGRPSLFTITKMIRNTSNRDEIKRRGSQVGARNRWKTAVRQTRLKEIMAKARENAAGSDTTANTGGNRFTALVNAAVMKNKENEQKNKQAEDDYTVIKEEEEDEDKTEVKQTSAVVHFSNETDRGPDNHDSQGPPPAYNGESVGLQNVDVLF</sequence>
<dbReference type="CDD" id="cd04190">
    <property type="entry name" value="Chitin_synth_C"/>
    <property type="match status" value="1"/>
</dbReference>
<keyword evidence="7 14" id="KW-1133">Transmembrane helix</keyword>
<dbReference type="GO" id="GO:0005886">
    <property type="term" value="C:plasma membrane"/>
    <property type="evidence" value="ECO:0007669"/>
    <property type="project" value="UniProtKB-SubCell"/>
</dbReference>
<dbReference type="Gene3D" id="3.90.550.10">
    <property type="entry name" value="Spore Coat Polysaccharide Biosynthesis Protein SpsA, Chain A"/>
    <property type="match status" value="1"/>
</dbReference>
<feature type="compositionally biased region" description="Basic and acidic residues" evidence="13">
    <location>
        <begin position="248"/>
        <end position="260"/>
    </location>
</feature>
<feature type="transmembrane region" description="Helical" evidence="14">
    <location>
        <begin position="1216"/>
        <end position="1237"/>
    </location>
</feature>
<keyword evidence="9 14" id="KW-0472">Membrane</keyword>
<name>A0A210Q6K5_MIZYE</name>
<dbReference type="Proteomes" id="UP000242188">
    <property type="component" value="Unassembled WGS sequence"/>
</dbReference>
<feature type="transmembrane region" description="Helical" evidence="14">
    <location>
        <begin position="1244"/>
        <end position="1266"/>
    </location>
</feature>
<evidence type="ECO:0000256" key="13">
    <source>
        <dbReference type="SAM" id="MobiDB-lite"/>
    </source>
</evidence>
<keyword evidence="3" id="KW-1003">Cell membrane</keyword>
<feature type="compositionally biased region" description="Basic and acidic residues" evidence="13">
    <location>
        <begin position="1844"/>
        <end position="1854"/>
    </location>
</feature>
<feature type="compositionally biased region" description="Basic and acidic residues" evidence="13">
    <location>
        <begin position="55"/>
        <end position="65"/>
    </location>
</feature>
<evidence type="ECO:0000256" key="14">
    <source>
        <dbReference type="SAM" id="Phobius"/>
    </source>
</evidence>
<dbReference type="EC" id="2.4.1.16" evidence="2"/>
<evidence type="ECO:0000256" key="6">
    <source>
        <dbReference type="ARBA" id="ARBA00022692"/>
    </source>
</evidence>
<dbReference type="GO" id="GO:0006031">
    <property type="term" value="P:chitin biosynthetic process"/>
    <property type="evidence" value="ECO:0007669"/>
    <property type="project" value="TreeGrafter"/>
</dbReference>
<evidence type="ECO:0000256" key="7">
    <source>
        <dbReference type="ARBA" id="ARBA00022989"/>
    </source>
</evidence>
<dbReference type="Pfam" id="PF03142">
    <property type="entry name" value="Chitin_synth_2"/>
    <property type="match status" value="1"/>
</dbReference>
<feature type="compositionally biased region" description="Low complexity" evidence="13">
    <location>
        <begin position="71"/>
        <end position="80"/>
    </location>
</feature>
<evidence type="ECO:0000256" key="2">
    <source>
        <dbReference type="ARBA" id="ARBA00012543"/>
    </source>
</evidence>
<evidence type="ECO:0000256" key="1">
    <source>
        <dbReference type="ARBA" id="ARBA00004651"/>
    </source>
</evidence>